<dbReference type="GO" id="GO:0008270">
    <property type="term" value="F:zinc ion binding"/>
    <property type="evidence" value="ECO:0007669"/>
    <property type="project" value="UniProtKB-KW"/>
</dbReference>
<feature type="compositionally biased region" description="Low complexity" evidence="2">
    <location>
        <begin position="8"/>
        <end position="17"/>
    </location>
</feature>
<dbReference type="SMART" id="SM00355">
    <property type="entry name" value="ZnF_C2H2"/>
    <property type="match status" value="2"/>
</dbReference>
<dbReference type="Proteomes" id="UP000294847">
    <property type="component" value="Chromosome 1"/>
</dbReference>
<feature type="compositionally biased region" description="Acidic residues" evidence="2">
    <location>
        <begin position="63"/>
        <end position="73"/>
    </location>
</feature>
<dbReference type="PROSITE" id="PS50157">
    <property type="entry name" value="ZINC_FINGER_C2H2_2"/>
    <property type="match status" value="1"/>
</dbReference>
<feature type="domain" description="C2H2-type" evidence="3">
    <location>
        <begin position="226"/>
        <end position="256"/>
    </location>
</feature>
<dbReference type="EMBL" id="CP034204">
    <property type="protein sequence ID" value="QBZ54423.1"/>
    <property type="molecule type" value="Genomic_DNA"/>
</dbReference>
<keyword evidence="1" id="KW-0479">Metal-binding</keyword>
<feature type="region of interest" description="Disordered" evidence="2">
    <location>
        <begin position="179"/>
        <end position="216"/>
    </location>
</feature>
<feature type="compositionally biased region" description="Low complexity" evidence="2">
    <location>
        <begin position="99"/>
        <end position="120"/>
    </location>
</feature>
<organism evidence="4 5">
    <name type="scientific">Pyricularia oryzae</name>
    <name type="common">Rice blast fungus</name>
    <name type="synonym">Magnaporthe oryzae</name>
    <dbReference type="NCBI Taxonomy" id="318829"/>
    <lineage>
        <taxon>Eukaryota</taxon>
        <taxon>Fungi</taxon>
        <taxon>Dikarya</taxon>
        <taxon>Ascomycota</taxon>
        <taxon>Pezizomycotina</taxon>
        <taxon>Sordariomycetes</taxon>
        <taxon>Sordariomycetidae</taxon>
        <taxon>Magnaporthales</taxon>
        <taxon>Pyriculariaceae</taxon>
        <taxon>Pyricularia</taxon>
    </lineage>
</organism>
<reference evidence="4 5" key="1">
    <citation type="journal article" date="2019" name="Mol. Biol. Evol.">
        <title>Blast fungal genomes show frequent chromosomal changes, gene gains and losses, and effector gene turnover.</title>
        <authorList>
            <person name="Gomez Luciano L.B."/>
            <person name="Jason Tsai I."/>
            <person name="Chuma I."/>
            <person name="Tosa Y."/>
            <person name="Chen Y.H."/>
            <person name="Li J.Y."/>
            <person name="Li M.Y."/>
            <person name="Jade Lu M.Y."/>
            <person name="Nakayashiki H."/>
            <person name="Li W.H."/>
        </authorList>
    </citation>
    <scope>NUCLEOTIDE SEQUENCE [LARGE SCALE GENOMIC DNA]</scope>
    <source>
        <strain evidence="4">MZ5-1-6</strain>
    </source>
</reference>
<evidence type="ECO:0000313" key="5">
    <source>
        <dbReference type="Proteomes" id="UP000294847"/>
    </source>
</evidence>
<name>A0A4P7MWT8_PYROR</name>
<keyword evidence="1" id="KW-0863">Zinc-finger</keyword>
<accession>A0A4P7MWT8</accession>
<proteinExistence type="predicted"/>
<evidence type="ECO:0000313" key="4">
    <source>
        <dbReference type="EMBL" id="QBZ54423.1"/>
    </source>
</evidence>
<sequence>MDWFRKYGAGAAKVAAAPQPPPPSHGPQLGHENKSQPSSQGSVRMQIVIGSSPHKRASPSVYDEVEDKGEDELSNAVTTDLMPRAWKPASAGASLPCGALASSPAPAKALNPGPNRSSRPAPRPQPQPSASFDLPIQQPKKRGRPKGWKPGMPYSTTSNRPASEAAKLAREDYLRKHPEAVAPVARGRPRTAAPKGPPKPRGRPPRKPPQTPRQVLNSLERRYVPFLCEWKDCKAELQNMDTLRRHVRKVHGREEVCRWSTCASSGLTEVFGTNDEFIGHVEHAHLVPFQWHMGFGYSNETPIPSRIKADEDAPVPAYLLDENGMQVTPWIKEIEIEDQVTRLARRRKLRLALKWMNDEAPLEDGDNSEEEASS</sequence>
<evidence type="ECO:0000256" key="1">
    <source>
        <dbReference type="PROSITE-ProRule" id="PRU00042"/>
    </source>
</evidence>
<evidence type="ECO:0000256" key="2">
    <source>
        <dbReference type="SAM" id="MobiDB-lite"/>
    </source>
</evidence>
<keyword evidence="1" id="KW-0862">Zinc</keyword>
<gene>
    <name evidence="4" type="ORF">PoMZ_10123</name>
</gene>
<dbReference type="PROSITE" id="PS00028">
    <property type="entry name" value="ZINC_FINGER_C2H2_1"/>
    <property type="match status" value="1"/>
</dbReference>
<feature type="region of interest" description="Disordered" evidence="2">
    <location>
        <begin position="1"/>
        <end position="166"/>
    </location>
</feature>
<dbReference type="InterPro" id="IPR013087">
    <property type="entry name" value="Znf_C2H2_type"/>
</dbReference>
<dbReference type="AlphaFoldDB" id="A0A4P7MWT8"/>
<evidence type="ECO:0000259" key="3">
    <source>
        <dbReference type="PROSITE" id="PS50157"/>
    </source>
</evidence>
<protein>
    <recommendedName>
        <fullName evidence="3">C2H2-type domain-containing protein</fullName>
    </recommendedName>
</protein>